<feature type="region of interest" description="Disordered" evidence="8">
    <location>
        <begin position="50"/>
        <end position="69"/>
    </location>
</feature>
<accession>A0AAJ0GEC8</accession>
<feature type="compositionally biased region" description="Basic and acidic residues" evidence="8">
    <location>
        <begin position="783"/>
        <end position="794"/>
    </location>
</feature>
<dbReference type="InterPro" id="IPR001394">
    <property type="entry name" value="Peptidase_C19_UCH"/>
</dbReference>
<dbReference type="PANTHER" id="PTHR43982">
    <property type="entry name" value="UBIQUITIN CARBOXYL-TERMINAL HYDROLASE"/>
    <property type="match status" value="1"/>
</dbReference>
<name>A0AAJ0GEC8_9PEZI</name>
<dbReference type="SUPFAM" id="SSF54001">
    <property type="entry name" value="Cysteine proteinases"/>
    <property type="match status" value="1"/>
</dbReference>
<evidence type="ECO:0000313" key="11">
    <source>
        <dbReference type="Proteomes" id="UP001271007"/>
    </source>
</evidence>
<feature type="compositionally biased region" description="Basic and acidic residues" evidence="8">
    <location>
        <begin position="716"/>
        <end position="748"/>
    </location>
</feature>
<dbReference type="InterPro" id="IPR028889">
    <property type="entry name" value="USP"/>
</dbReference>
<proteinExistence type="inferred from homology"/>
<keyword evidence="3 6" id="KW-0833">Ubl conjugation pathway</keyword>
<evidence type="ECO:0000256" key="1">
    <source>
        <dbReference type="ARBA" id="ARBA00000707"/>
    </source>
</evidence>
<evidence type="ECO:0000256" key="7">
    <source>
        <dbReference type="SAM" id="Coils"/>
    </source>
</evidence>
<protein>
    <recommendedName>
        <fullName evidence="6">Ubiquitin carboxyl-terminal hydrolase</fullName>
        <ecNumber evidence="6">3.4.19.12</ecNumber>
    </recommendedName>
</protein>
<feature type="region of interest" description="Disordered" evidence="8">
    <location>
        <begin position="223"/>
        <end position="274"/>
    </location>
</feature>
<keyword evidence="11" id="KW-1185">Reference proteome</keyword>
<comment type="catalytic activity">
    <reaction evidence="1 6">
        <text>Thiol-dependent hydrolysis of ester, thioester, amide, peptide and isopeptide bonds formed by the C-terminal Gly of ubiquitin (a 76-residue protein attached to proteins as an intracellular targeting signal).</text>
        <dbReference type="EC" id="3.4.19.12"/>
    </reaction>
</comment>
<dbReference type="PROSITE" id="PS00973">
    <property type="entry name" value="USP_2"/>
    <property type="match status" value="1"/>
</dbReference>
<evidence type="ECO:0000256" key="2">
    <source>
        <dbReference type="ARBA" id="ARBA00022670"/>
    </source>
</evidence>
<dbReference type="GO" id="GO:0070628">
    <property type="term" value="F:proteasome binding"/>
    <property type="evidence" value="ECO:0007669"/>
    <property type="project" value="TreeGrafter"/>
</dbReference>
<keyword evidence="5 6" id="KW-0788">Thiol protease</keyword>
<keyword evidence="7" id="KW-0175">Coiled coil</keyword>
<evidence type="ECO:0000256" key="5">
    <source>
        <dbReference type="ARBA" id="ARBA00022807"/>
    </source>
</evidence>
<dbReference type="InterPro" id="IPR044635">
    <property type="entry name" value="UBP14-like"/>
</dbReference>
<dbReference type="EC" id="3.4.19.12" evidence="6"/>
<evidence type="ECO:0000259" key="9">
    <source>
        <dbReference type="PROSITE" id="PS50235"/>
    </source>
</evidence>
<evidence type="ECO:0000256" key="6">
    <source>
        <dbReference type="RuleBase" id="RU366025"/>
    </source>
</evidence>
<dbReference type="EMBL" id="JAWDJX010000007">
    <property type="protein sequence ID" value="KAK3055899.1"/>
    <property type="molecule type" value="Genomic_DNA"/>
</dbReference>
<comment type="caution">
    <text evidence="10">The sequence shown here is derived from an EMBL/GenBank/DDBJ whole genome shotgun (WGS) entry which is preliminary data.</text>
</comment>
<gene>
    <name evidence="10" type="primary">UBP2_1</name>
    <name evidence="10" type="ORF">LTR09_003133</name>
</gene>
<dbReference type="PROSITE" id="PS50235">
    <property type="entry name" value="USP_3"/>
    <property type="match status" value="1"/>
</dbReference>
<evidence type="ECO:0000256" key="8">
    <source>
        <dbReference type="SAM" id="MobiDB-lite"/>
    </source>
</evidence>
<comment type="similarity">
    <text evidence="6">Belongs to the peptidase C19 family.</text>
</comment>
<dbReference type="GO" id="GO:0016579">
    <property type="term" value="P:protein deubiquitination"/>
    <property type="evidence" value="ECO:0007669"/>
    <property type="project" value="InterPro"/>
</dbReference>
<dbReference type="PANTHER" id="PTHR43982:SF6">
    <property type="entry name" value="UBIQUITIN CARBOXYL-TERMINAL HYDROLASE 2-RELATED"/>
    <property type="match status" value="1"/>
</dbReference>
<feature type="coiled-coil region" evidence="7">
    <location>
        <begin position="518"/>
        <end position="545"/>
    </location>
</feature>
<reference evidence="10" key="1">
    <citation type="submission" date="2023-04" db="EMBL/GenBank/DDBJ databases">
        <title>Black Yeasts Isolated from many extreme environments.</title>
        <authorList>
            <person name="Coleine C."/>
            <person name="Stajich J.E."/>
            <person name="Selbmann L."/>
        </authorList>
    </citation>
    <scope>NUCLEOTIDE SEQUENCE</scope>
    <source>
        <strain evidence="10">CCFEE 5312</strain>
    </source>
</reference>
<dbReference type="Pfam" id="PF00443">
    <property type="entry name" value="UCH"/>
    <property type="match status" value="1"/>
</dbReference>
<keyword evidence="2 6" id="KW-0645">Protease</keyword>
<dbReference type="Gene3D" id="3.90.70.10">
    <property type="entry name" value="Cysteine proteinases"/>
    <property type="match status" value="1"/>
</dbReference>
<keyword evidence="4 6" id="KW-0378">Hydrolase</keyword>
<dbReference type="Proteomes" id="UP001271007">
    <property type="component" value="Unassembled WGS sequence"/>
</dbReference>
<dbReference type="AlphaFoldDB" id="A0AAJ0GEC8"/>
<evidence type="ECO:0000256" key="4">
    <source>
        <dbReference type="ARBA" id="ARBA00022801"/>
    </source>
</evidence>
<dbReference type="InterPro" id="IPR038765">
    <property type="entry name" value="Papain-like_cys_pep_sf"/>
</dbReference>
<dbReference type="PROSITE" id="PS00972">
    <property type="entry name" value="USP_1"/>
    <property type="match status" value="1"/>
</dbReference>
<dbReference type="InterPro" id="IPR018200">
    <property type="entry name" value="USP_CS"/>
</dbReference>
<organism evidence="10 11">
    <name type="scientific">Extremus antarcticus</name>
    <dbReference type="NCBI Taxonomy" id="702011"/>
    <lineage>
        <taxon>Eukaryota</taxon>
        <taxon>Fungi</taxon>
        <taxon>Dikarya</taxon>
        <taxon>Ascomycota</taxon>
        <taxon>Pezizomycotina</taxon>
        <taxon>Dothideomycetes</taxon>
        <taxon>Dothideomycetidae</taxon>
        <taxon>Mycosphaerellales</taxon>
        <taxon>Extremaceae</taxon>
        <taxon>Extremus</taxon>
    </lineage>
</organism>
<feature type="region of interest" description="Disordered" evidence="8">
    <location>
        <begin position="705"/>
        <end position="794"/>
    </location>
</feature>
<feature type="domain" description="USP" evidence="9">
    <location>
        <begin position="78"/>
        <end position="617"/>
    </location>
</feature>
<evidence type="ECO:0000313" key="10">
    <source>
        <dbReference type="EMBL" id="KAK3055899.1"/>
    </source>
</evidence>
<dbReference type="GO" id="GO:0043161">
    <property type="term" value="P:proteasome-mediated ubiquitin-dependent protein catabolic process"/>
    <property type="evidence" value="ECO:0007669"/>
    <property type="project" value="InterPro"/>
</dbReference>
<dbReference type="GO" id="GO:0004843">
    <property type="term" value="F:cysteine-type deubiquitinase activity"/>
    <property type="evidence" value="ECO:0007669"/>
    <property type="project" value="UniProtKB-UniRule"/>
</dbReference>
<dbReference type="GO" id="GO:0061136">
    <property type="term" value="P:regulation of proteasomal protein catabolic process"/>
    <property type="evidence" value="ECO:0007669"/>
    <property type="project" value="TreeGrafter"/>
</dbReference>
<evidence type="ECO:0000256" key="3">
    <source>
        <dbReference type="ARBA" id="ARBA00022786"/>
    </source>
</evidence>
<sequence>MSVDEALRHLNITEKLEDLDPTMLPAFFDGARQDRPNEQTERAIATIQEALRSGSGGGGGSQTVNGDGHGYPPESWPVGLISLGNTCYLNSLLQYYFSIKPLRDIILDYGQYRWNTATQGEKTMRVGHALVSTVEIEGGQKFAEELKHLFERMIKSRSSAVKPDADLVCRAFLRPKDYKLMDVIIQDEKQNNVNGISNEHAIDEKMTDGDALLSPANTLTDAKEFDSSSDTLVNDAPADVAMNNSGLPPTPPESPGMVGGQQPAPETAPPPLPPRRFSTTKEDALEKAKANATAQQDVTEVHDSITSLLRNGMVPTGQDDTNEQKDVLRSMFSIETAQTEVKEGVEGKATSQFDSAIQLNVPYEDTDIYSALDEVFDLQTINEDSALEAYRSLKKIGPLLQISIPRIGYDKSKAAAHKTLACVRLEDELYLDRYCDNSHPSTQQKRRQCWEWRKQLQAMKTEVKALKDSPVDLDGPNAVAETAQYLSSLDEVNNLFRSIDMEPIDADGDMTTLLLDLAKAQVERVQELESLISTLQKQLDSQFRDLKNIKYRLAAVFFHRGQTSFGHYWIYIHDFANDVWRKYNDERVEKFDQLNQIFEAKDGASQGTPTYAVYVAEDRIKDIIAPVCRDPEPAPDAPPMLDGWTTEETEKAKSYSIPGIAVEPPMKEETGQQDWDKETRQVGNVTWEKRDVEQIRAVRFAEGPLSRKATAESDEEMKSRLQQEEFERELSPPKRARDSVADGHDGSPTKRSRSLRRSGSNVTLRNEAGVISGVAELELNEESDGKEGAPLRRC</sequence>